<dbReference type="AlphaFoldDB" id="A0A9W8YPK1"/>
<proteinExistence type="predicted"/>
<feature type="domain" description="Clr5" evidence="2">
    <location>
        <begin position="84"/>
        <end position="136"/>
    </location>
</feature>
<dbReference type="PANTHER" id="PTHR38788:SF3">
    <property type="entry name" value="CLR5 DOMAIN-CONTAINING PROTEIN"/>
    <property type="match status" value="1"/>
</dbReference>
<sequence length="561" mass="62536">MSSFHHTPPGAPAAGGQHREGASGLVLTMDTAISPSSAVSQNQYAWPISPDSSNDSRHGSGSSPETDSVETSTKPLKSGRTPSRYDWSKHKPIIKKLYIDEDKTLKEMLEIMQREHNFVATPRMVKTRLKKWGYTKNVSVKSEEVESLMELIFDAESQGSVRRTSTAVTLATGRVVGLDRVAAHLRRKRIPASIVAKASQVSMARYHHGGSPSPTSLNMETPIELRLPESIFFDVQSFVYGSFQRPDAMKLVRSTSSLQHTEFVDLAASARRLFAQNKDTEALALLRMAPARVKDLLRSDDPTIPRYVFMALIHLLNAPRGQTLDNTVKALVRYVAALATDKSSGWPEQHPLRRILFHLGQAGDESLLDIVVLGYKRLLGAYESLSGHTAEENTTSAWLDLGEAAGFASLPVEYLERSLWEAYQEKLANAETRQSSFQQLFWMAELERQKVKAHELSSERLQELLEMTLQACEDVKDGSALNAEVNSHYSLAVIYKDKSDRMLAEKHMRMTIQQCKQLSIDATAARLMAELQGWHREWGEDAKVEAIEGELASQMSNLGVE</sequence>
<evidence type="ECO:0000256" key="1">
    <source>
        <dbReference type="SAM" id="MobiDB-lite"/>
    </source>
</evidence>
<keyword evidence="4" id="KW-1185">Reference proteome</keyword>
<organism evidence="3 4">
    <name type="scientific">Gnomoniopsis smithogilvyi</name>
    <dbReference type="NCBI Taxonomy" id="1191159"/>
    <lineage>
        <taxon>Eukaryota</taxon>
        <taxon>Fungi</taxon>
        <taxon>Dikarya</taxon>
        <taxon>Ascomycota</taxon>
        <taxon>Pezizomycotina</taxon>
        <taxon>Sordariomycetes</taxon>
        <taxon>Sordariomycetidae</taxon>
        <taxon>Diaporthales</taxon>
        <taxon>Gnomoniaceae</taxon>
        <taxon>Gnomoniopsis</taxon>
    </lineage>
</organism>
<dbReference type="PANTHER" id="PTHR38788">
    <property type="entry name" value="CLR5 DOMAIN-CONTAINING PROTEIN"/>
    <property type="match status" value="1"/>
</dbReference>
<evidence type="ECO:0000259" key="2">
    <source>
        <dbReference type="Pfam" id="PF14420"/>
    </source>
</evidence>
<dbReference type="OrthoDB" id="5308957at2759"/>
<dbReference type="InterPro" id="IPR025676">
    <property type="entry name" value="Clr5_dom"/>
</dbReference>
<feature type="compositionally biased region" description="Polar residues" evidence="1">
    <location>
        <begin position="64"/>
        <end position="75"/>
    </location>
</feature>
<dbReference type="Proteomes" id="UP001140453">
    <property type="component" value="Unassembled WGS sequence"/>
</dbReference>
<reference evidence="3" key="1">
    <citation type="submission" date="2022-10" db="EMBL/GenBank/DDBJ databases">
        <title>Tapping the CABI collections for fungal endophytes: first genome assemblies for Collariella, Neodidymelliopsis, Ascochyta clinopodiicola, Didymella pomorum, Didymosphaeria variabile, Neocosmospora piperis and Neocucurbitaria cava.</title>
        <authorList>
            <person name="Hill R."/>
        </authorList>
    </citation>
    <scope>NUCLEOTIDE SEQUENCE</scope>
    <source>
        <strain evidence="3">IMI 355082</strain>
    </source>
</reference>
<dbReference type="EMBL" id="JAPEVB010000005">
    <property type="protein sequence ID" value="KAJ4388058.1"/>
    <property type="molecule type" value="Genomic_DNA"/>
</dbReference>
<name>A0A9W8YPK1_9PEZI</name>
<accession>A0A9W8YPK1</accession>
<protein>
    <recommendedName>
        <fullName evidence="2">Clr5 domain-containing protein</fullName>
    </recommendedName>
</protein>
<feature type="compositionally biased region" description="Polar residues" evidence="1">
    <location>
        <begin position="31"/>
        <end position="44"/>
    </location>
</feature>
<feature type="region of interest" description="Disordered" evidence="1">
    <location>
        <begin position="1"/>
        <end position="85"/>
    </location>
</feature>
<gene>
    <name evidence="3" type="ORF">N0V93_008663</name>
</gene>
<evidence type="ECO:0000313" key="3">
    <source>
        <dbReference type="EMBL" id="KAJ4388058.1"/>
    </source>
</evidence>
<evidence type="ECO:0000313" key="4">
    <source>
        <dbReference type="Proteomes" id="UP001140453"/>
    </source>
</evidence>
<comment type="caution">
    <text evidence="3">The sequence shown here is derived from an EMBL/GenBank/DDBJ whole genome shotgun (WGS) entry which is preliminary data.</text>
</comment>
<dbReference type="Pfam" id="PF14420">
    <property type="entry name" value="Clr5"/>
    <property type="match status" value="1"/>
</dbReference>